<dbReference type="OrthoDB" id="2344312at2759"/>
<gene>
    <name evidence="2" type="ORF">ALEPTO_LOCUS3794</name>
</gene>
<feature type="domain" description="SigF-like NTF2-like" evidence="1">
    <location>
        <begin position="1"/>
        <end position="170"/>
    </location>
</feature>
<organism evidence="2 3">
    <name type="scientific">Ambispora leptoticha</name>
    <dbReference type="NCBI Taxonomy" id="144679"/>
    <lineage>
        <taxon>Eukaryota</taxon>
        <taxon>Fungi</taxon>
        <taxon>Fungi incertae sedis</taxon>
        <taxon>Mucoromycota</taxon>
        <taxon>Glomeromycotina</taxon>
        <taxon>Glomeromycetes</taxon>
        <taxon>Archaeosporales</taxon>
        <taxon>Ambisporaceae</taxon>
        <taxon>Ambispora</taxon>
    </lineage>
</organism>
<dbReference type="EMBL" id="CAJVPS010000758">
    <property type="protein sequence ID" value="CAG8507358.1"/>
    <property type="molecule type" value="Genomic_DNA"/>
</dbReference>
<proteinExistence type="predicted"/>
<name>A0A9N9F3I2_9GLOM</name>
<dbReference type="Pfam" id="PF24840">
    <property type="entry name" value="NTF2_SigF"/>
    <property type="match status" value="1"/>
</dbReference>
<dbReference type="InterPro" id="IPR057514">
    <property type="entry name" value="NTF2_SigF"/>
</dbReference>
<evidence type="ECO:0000259" key="1">
    <source>
        <dbReference type="Pfam" id="PF24840"/>
    </source>
</evidence>
<dbReference type="Proteomes" id="UP000789508">
    <property type="component" value="Unassembled WGS sequence"/>
</dbReference>
<evidence type="ECO:0000313" key="3">
    <source>
        <dbReference type="Proteomes" id="UP000789508"/>
    </source>
</evidence>
<keyword evidence="3" id="KW-1185">Reference proteome</keyword>
<accession>A0A9N9F3I2</accession>
<dbReference type="PANTHER" id="PTHR35393:SF1">
    <property type="entry name" value="SNOAL-LIKE DOMAIN-CONTAINING PROTEIN"/>
    <property type="match status" value="1"/>
</dbReference>
<evidence type="ECO:0000313" key="2">
    <source>
        <dbReference type="EMBL" id="CAG8507358.1"/>
    </source>
</evidence>
<reference evidence="2" key="1">
    <citation type="submission" date="2021-06" db="EMBL/GenBank/DDBJ databases">
        <authorList>
            <person name="Kallberg Y."/>
            <person name="Tangrot J."/>
            <person name="Rosling A."/>
        </authorList>
    </citation>
    <scope>NUCLEOTIDE SEQUENCE</scope>
    <source>
        <strain evidence="2">FL130A</strain>
    </source>
</reference>
<protein>
    <submittedName>
        <fullName evidence="2">9256_t:CDS:1</fullName>
    </submittedName>
</protein>
<sequence>MNNPMMELPLVINSLIATDSTYIDQLSAEEYFAEDVEFRHPLVAVNSGVNSRENMLLVYKYSKGLTWSNRIEVHHIWFDESKQIGLVQYTQHIRPLLFPYLSVTMKTITQLEFTRSANKKWLISRIEDVIPNEDLLNAVIPHSRPFVNYFKALGGLAAVGIGNIFEKVGWC</sequence>
<dbReference type="PANTHER" id="PTHR35393">
    <property type="entry name" value="CHROMOSOME 1, WHOLE GENOME SHOTGUN SEQUENCE"/>
    <property type="match status" value="1"/>
</dbReference>
<comment type="caution">
    <text evidence="2">The sequence shown here is derived from an EMBL/GenBank/DDBJ whole genome shotgun (WGS) entry which is preliminary data.</text>
</comment>
<dbReference type="AlphaFoldDB" id="A0A9N9F3I2"/>